<dbReference type="GO" id="GO:0008757">
    <property type="term" value="F:S-adenosylmethionine-dependent methyltransferase activity"/>
    <property type="evidence" value="ECO:0007669"/>
    <property type="project" value="InterPro"/>
</dbReference>
<dbReference type="CDD" id="cd02440">
    <property type="entry name" value="AdoMet_MTases"/>
    <property type="match status" value="1"/>
</dbReference>
<dbReference type="EMBL" id="MHCJ01000003">
    <property type="protein sequence ID" value="OGY18551.1"/>
    <property type="molecule type" value="Genomic_DNA"/>
</dbReference>
<reference evidence="2 3" key="1">
    <citation type="journal article" date="2016" name="Nat. Commun.">
        <title>Thousands of microbial genomes shed light on interconnected biogeochemical processes in an aquifer system.</title>
        <authorList>
            <person name="Anantharaman K."/>
            <person name="Brown C.T."/>
            <person name="Hug L.A."/>
            <person name="Sharon I."/>
            <person name="Castelle C.J."/>
            <person name="Probst A.J."/>
            <person name="Thomas B.C."/>
            <person name="Singh A."/>
            <person name="Wilkins M.J."/>
            <person name="Karaoz U."/>
            <person name="Brodie E.L."/>
            <person name="Williams K.H."/>
            <person name="Hubbard S.S."/>
            <person name="Banfield J.F."/>
        </authorList>
    </citation>
    <scope>NUCLEOTIDE SEQUENCE [LARGE SCALE GENOMIC DNA]</scope>
</reference>
<accession>A0A1G1VT17</accession>
<dbReference type="InterPro" id="IPR013216">
    <property type="entry name" value="Methyltransf_11"/>
</dbReference>
<feature type="domain" description="Methyltransferase type 11" evidence="1">
    <location>
        <begin position="50"/>
        <end position="142"/>
    </location>
</feature>
<dbReference type="PANTHER" id="PTHR43861">
    <property type="entry name" value="TRANS-ACONITATE 2-METHYLTRANSFERASE-RELATED"/>
    <property type="match status" value="1"/>
</dbReference>
<dbReference type="InterPro" id="IPR029063">
    <property type="entry name" value="SAM-dependent_MTases_sf"/>
</dbReference>
<organism evidence="2 3">
    <name type="scientific">Candidatus Chisholmbacteria bacterium RIFCSPHIGHO2_01_FULL_52_32</name>
    <dbReference type="NCBI Taxonomy" id="1797591"/>
    <lineage>
        <taxon>Bacteria</taxon>
        <taxon>Candidatus Chisholmiibacteriota</taxon>
    </lineage>
</organism>
<evidence type="ECO:0000313" key="3">
    <source>
        <dbReference type="Proteomes" id="UP000179233"/>
    </source>
</evidence>
<dbReference type="AlphaFoldDB" id="A0A1G1VT17"/>
<name>A0A1G1VT17_9BACT</name>
<evidence type="ECO:0000313" key="2">
    <source>
        <dbReference type="EMBL" id="OGY18551.1"/>
    </source>
</evidence>
<gene>
    <name evidence="2" type="ORF">A2786_03570</name>
</gene>
<comment type="caution">
    <text evidence="2">The sequence shown here is derived from an EMBL/GenBank/DDBJ whole genome shotgun (WGS) entry which is preliminary data.</text>
</comment>
<dbReference type="SUPFAM" id="SSF53335">
    <property type="entry name" value="S-adenosyl-L-methionine-dependent methyltransferases"/>
    <property type="match status" value="1"/>
</dbReference>
<proteinExistence type="predicted"/>
<dbReference type="Gene3D" id="3.40.50.150">
    <property type="entry name" value="Vaccinia Virus protein VP39"/>
    <property type="match status" value="1"/>
</dbReference>
<dbReference type="Pfam" id="PF08241">
    <property type="entry name" value="Methyltransf_11"/>
    <property type="match status" value="1"/>
</dbReference>
<sequence length="273" mass="31268">MSFKQYIPDIGKEWDAYWKKTSLDQELELVDTDGLKPIFEKYLSKRGKILEAGCGMGKWVITLAKQGYNIEGADANDYAIKKLKAFFKQAKVEKADIKALPYPDGSFDSYLSLGVVEHFEEGPQKALGEAYRVLRRGGTAIIEVPFDSFLRRCVRTLNQVKTIIKTPARLMVEALGLRNNRQQPKMRFYEYRYTKNELLAFMKDAGFINIRIYPKDDLSKERSIALWLDFPKLISHSGKIFELNGFGRMAKRLLNSISPYTYAALIVAVARKP</sequence>
<dbReference type="Proteomes" id="UP000179233">
    <property type="component" value="Unassembled WGS sequence"/>
</dbReference>
<evidence type="ECO:0000259" key="1">
    <source>
        <dbReference type="Pfam" id="PF08241"/>
    </source>
</evidence>
<protein>
    <recommendedName>
        <fullName evidence="1">Methyltransferase type 11 domain-containing protein</fullName>
    </recommendedName>
</protein>